<evidence type="ECO:0000313" key="5">
    <source>
        <dbReference type="EMBL" id="SHE70095.1"/>
    </source>
</evidence>
<keyword evidence="2" id="KW-0472">Membrane</keyword>
<dbReference type="InterPro" id="IPR045974">
    <property type="entry name" value="DUF5930"/>
</dbReference>
<keyword evidence="2" id="KW-0812">Transmembrane</keyword>
<dbReference type="GO" id="GO:0004222">
    <property type="term" value="F:metalloendopeptidase activity"/>
    <property type="evidence" value="ECO:0007669"/>
    <property type="project" value="TreeGrafter"/>
</dbReference>
<feature type="domain" description="DUF5930" evidence="4">
    <location>
        <begin position="1"/>
        <end position="325"/>
    </location>
</feature>
<dbReference type="RefSeq" id="WP_073141183.1">
    <property type="nucleotide sequence ID" value="NZ_FQUV01000002.1"/>
</dbReference>
<feature type="region of interest" description="Disordered" evidence="1">
    <location>
        <begin position="269"/>
        <end position="289"/>
    </location>
</feature>
<dbReference type="STRING" id="1486859.SAMN05444273_102307"/>
<feature type="domain" description="M23ase beta-sheet core" evidence="3">
    <location>
        <begin position="342"/>
        <end position="437"/>
    </location>
</feature>
<dbReference type="Gene3D" id="2.70.70.10">
    <property type="entry name" value="Glucose Permease (Domain IIA)"/>
    <property type="match status" value="1"/>
</dbReference>
<dbReference type="InterPro" id="IPR016047">
    <property type="entry name" value="M23ase_b-sheet_dom"/>
</dbReference>
<proteinExistence type="predicted"/>
<dbReference type="SUPFAM" id="SSF51261">
    <property type="entry name" value="Duplicated hybrid motif"/>
    <property type="match status" value="1"/>
</dbReference>
<keyword evidence="2" id="KW-1133">Transmembrane helix</keyword>
<dbReference type="InterPro" id="IPR011055">
    <property type="entry name" value="Dup_hybrid_motif"/>
</dbReference>
<evidence type="ECO:0000259" key="4">
    <source>
        <dbReference type="Pfam" id="PF19353"/>
    </source>
</evidence>
<organism evidence="5 6">
    <name type="scientific">Litoreibacter ascidiaceicola</name>
    <dbReference type="NCBI Taxonomy" id="1486859"/>
    <lineage>
        <taxon>Bacteria</taxon>
        <taxon>Pseudomonadati</taxon>
        <taxon>Pseudomonadota</taxon>
        <taxon>Alphaproteobacteria</taxon>
        <taxon>Rhodobacterales</taxon>
        <taxon>Roseobacteraceae</taxon>
        <taxon>Litoreibacter</taxon>
    </lineage>
</organism>
<dbReference type="Pfam" id="PF01551">
    <property type="entry name" value="Peptidase_M23"/>
    <property type="match status" value="1"/>
</dbReference>
<evidence type="ECO:0000313" key="6">
    <source>
        <dbReference type="Proteomes" id="UP000184144"/>
    </source>
</evidence>
<accession>A0A1M4VML3</accession>
<dbReference type="AlphaFoldDB" id="A0A1M4VML3"/>
<reference evidence="6" key="1">
    <citation type="submission" date="2016-11" db="EMBL/GenBank/DDBJ databases">
        <authorList>
            <person name="Varghese N."/>
            <person name="Submissions S."/>
        </authorList>
    </citation>
    <scope>NUCLEOTIDE SEQUENCE [LARGE SCALE GENOMIC DNA]</scope>
    <source>
        <strain evidence="6">DSM 100566</strain>
    </source>
</reference>
<dbReference type="CDD" id="cd12797">
    <property type="entry name" value="M23_peptidase"/>
    <property type="match status" value="1"/>
</dbReference>
<dbReference type="PANTHER" id="PTHR21666">
    <property type="entry name" value="PEPTIDASE-RELATED"/>
    <property type="match status" value="1"/>
</dbReference>
<dbReference type="FunFam" id="2.70.70.10:FF:000006">
    <property type="entry name" value="M23 family peptidase"/>
    <property type="match status" value="1"/>
</dbReference>
<evidence type="ECO:0000259" key="3">
    <source>
        <dbReference type="Pfam" id="PF01551"/>
    </source>
</evidence>
<dbReference type="PANTHER" id="PTHR21666:SF270">
    <property type="entry name" value="MUREIN HYDROLASE ACTIVATOR ENVC"/>
    <property type="match status" value="1"/>
</dbReference>
<dbReference type="Pfam" id="PF19353">
    <property type="entry name" value="DUF5930"/>
    <property type="match status" value="1"/>
</dbReference>
<keyword evidence="5" id="KW-0378">Hydrolase</keyword>
<keyword evidence="6" id="KW-1185">Reference proteome</keyword>
<evidence type="ECO:0000256" key="2">
    <source>
        <dbReference type="SAM" id="Phobius"/>
    </source>
</evidence>
<dbReference type="InterPro" id="IPR050570">
    <property type="entry name" value="Cell_wall_metabolism_enzyme"/>
</dbReference>
<dbReference type="Proteomes" id="UP000184144">
    <property type="component" value="Unassembled WGS sequence"/>
</dbReference>
<protein>
    <submittedName>
        <fullName evidence="5">Murein DD-endopeptidase MepM and murein hydrolase activator NlpD, contain LysM domain</fullName>
    </submittedName>
</protein>
<dbReference type="EMBL" id="FQUV01000002">
    <property type="protein sequence ID" value="SHE70095.1"/>
    <property type="molecule type" value="Genomic_DNA"/>
</dbReference>
<sequence>MKTRLFSALDHALERKLPEQRLFLKSEEGTRFIRLRPTMQAGIVLGGAAIACWTFVVTAIFLMDTISSGNAREQAQRERAIYEARLNALSNERDDRAVEASAAHARFYVALEQISEMQSSLLASEDRRNELETGIEVIQTTLRKTMKDRDAARDESEVLLAQINADGDPNAPLLARAKSTDGSVSFLTEALEQTAAERDQIARDAQDAIDTAAELRFTLKMNEDRNEQIFTRLEEAVTVSLEPLDKMFRAAGMPTESILREVRRGYSGQGGPLLPATMSTSGGGTITDKTSTRANRLLKELDRINLFRIAADKSPVAMPVKAAFRFTSPFGYRKDPKGAGRRMHAGVDFAGSRGTPIYATADGVVTHAGWQSGYGRLVKIKHAFGIETRYAHNSNIRVKVGQRVSRGDRISDMGATGRVTGTHLHYEVRLNGTPVNPMTYIKAGRDVF</sequence>
<name>A0A1M4VML3_9RHOB</name>
<evidence type="ECO:0000256" key="1">
    <source>
        <dbReference type="SAM" id="MobiDB-lite"/>
    </source>
</evidence>
<gene>
    <name evidence="5" type="ORF">SAMN05444273_102307</name>
</gene>
<dbReference type="OrthoDB" id="9805070at2"/>
<feature type="transmembrane region" description="Helical" evidence="2">
    <location>
        <begin position="41"/>
        <end position="63"/>
    </location>
</feature>